<dbReference type="Gene3D" id="2.40.160.20">
    <property type="match status" value="1"/>
</dbReference>
<evidence type="ECO:0000313" key="2">
    <source>
        <dbReference type="Proteomes" id="UP000241507"/>
    </source>
</evidence>
<name>A0A2R3Z3U8_9FLAO</name>
<dbReference type="OrthoDB" id="1142271at2"/>
<sequence>MIKPRAIFVLLLLIALWPGKGFAQFHISNEVGVLAGPAAFFTDYGERFNLRNNLDNEGFGVGLVHYMDFAYRAECTCKRREWFFSKHFRIRNEIDYFHSKLEHYGPVAQGNDESGRMLRAMHGKTALWQVGTSLEYHFYGIKEFRDFSVLFGPYISLGVQFVNYHPGAYSDLGPIDSPKVLFRTFQGGLNLESGNTFAIIGSGGFRYHYTRRSDIVIEGRWMYYDTDFIEGLSPVGLQNKFNDFAFWINIGYIYVLNF</sequence>
<protein>
    <submittedName>
        <fullName evidence="1">Glutamate dehydrogenase</fullName>
    </submittedName>
</protein>
<gene>
    <name evidence="1" type="ORF">C7S20_06465</name>
</gene>
<reference evidence="2" key="1">
    <citation type="submission" date="2018-03" db="EMBL/GenBank/DDBJ databases">
        <title>Gramella fulva sp. nov., isolated from a dry surface of tidal flat.</title>
        <authorList>
            <person name="Hwang S.H."/>
            <person name="Hwang W.M."/>
            <person name="Kang K."/>
            <person name="Ahn T.-Y."/>
        </authorList>
    </citation>
    <scope>NUCLEOTIDE SEQUENCE [LARGE SCALE GENOMIC DNA]</scope>
    <source>
        <strain evidence="2">SH35</strain>
    </source>
</reference>
<dbReference type="Proteomes" id="UP000241507">
    <property type="component" value="Chromosome"/>
</dbReference>
<dbReference type="RefSeq" id="WP_107011719.1">
    <property type="nucleotide sequence ID" value="NZ_CP028136.1"/>
</dbReference>
<evidence type="ECO:0000313" key="1">
    <source>
        <dbReference type="EMBL" id="AVR44941.1"/>
    </source>
</evidence>
<dbReference type="AlphaFoldDB" id="A0A2R3Z3U8"/>
<keyword evidence="2" id="KW-1185">Reference proteome</keyword>
<dbReference type="NCBIfam" id="NF047659">
    <property type="entry name" value="THC0290_0291_fam"/>
    <property type="match status" value="1"/>
</dbReference>
<accession>A0A2R3Z3U8</accession>
<dbReference type="EMBL" id="CP028136">
    <property type="protein sequence ID" value="AVR44941.1"/>
    <property type="molecule type" value="Genomic_DNA"/>
</dbReference>
<organism evidence="1 2">
    <name type="scientific">Christiangramia fulva</name>
    <dbReference type="NCBI Taxonomy" id="2126553"/>
    <lineage>
        <taxon>Bacteria</taxon>
        <taxon>Pseudomonadati</taxon>
        <taxon>Bacteroidota</taxon>
        <taxon>Flavobacteriia</taxon>
        <taxon>Flavobacteriales</taxon>
        <taxon>Flavobacteriaceae</taxon>
        <taxon>Christiangramia</taxon>
    </lineage>
</organism>
<dbReference type="KEGG" id="grs:C7S20_06465"/>
<proteinExistence type="predicted"/>